<dbReference type="AlphaFoldDB" id="A0AAD9JT87"/>
<dbReference type="FunFam" id="4.10.280.10:FF:000025">
    <property type="entry name" value="protein atonal homolog 7"/>
    <property type="match status" value="1"/>
</dbReference>
<dbReference type="PROSITE" id="PS50888">
    <property type="entry name" value="BHLH"/>
    <property type="match status" value="1"/>
</dbReference>
<keyword evidence="2" id="KW-0217">Developmental protein</keyword>
<accession>A0AAD9JT87</accession>
<evidence type="ECO:0000256" key="7">
    <source>
        <dbReference type="ARBA" id="ARBA00023242"/>
    </source>
</evidence>
<feature type="domain" description="BHLH" evidence="9">
    <location>
        <begin position="114"/>
        <end position="166"/>
    </location>
</feature>
<proteinExistence type="predicted"/>
<evidence type="ECO:0000256" key="3">
    <source>
        <dbReference type="ARBA" id="ARBA00022782"/>
    </source>
</evidence>
<dbReference type="InterPro" id="IPR011598">
    <property type="entry name" value="bHLH_dom"/>
</dbReference>
<gene>
    <name evidence="10" type="ORF">LSH36_165g06016</name>
</gene>
<dbReference type="GO" id="GO:0046983">
    <property type="term" value="F:protein dimerization activity"/>
    <property type="evidence" value="ECO:0007669"/>
    <property type="project" value="InterPro"/>
</dbReference>
<comment type="subcellular location">
    <subcellularLocation>
        <location evidence="1">Nucleus</location>
    </subcellularLocation>
</comment>
<dbReference type="InterPro" id="IPR050359">
    <property type="entry name" value="bHLH_transcription_factors"/>
</dbReference>
<reference evidence="10" key="1">
    <citation type="journal article" date="2023" name="Mol. Biol. Evol.">
        <title>Third-Generation Sequencing Reveals the Adaptive Role of the Epigenome in Three Deep-Sea Polychaetes.</title>
        <authorList>
            <person name="Perez M."/>
            <person name="Aroh O."/>
            <person name="Sun Y."/>
            <person name="Lan Y."/>
            <person name="Juniper S.K."/>
            <person name="Young C.R."/>
            <person name="Angers B."/>
            <person name="Qian P.Y."/>
        </authorList>
    </citation>
    <scope>NUCLEOTIDE SEQUENCE</scope>
    <source>
        <strain evidence="10">P08H-3</strain>
    </source>
</reference>
<dbReference type="Pfam" id="PF00010">
    <property type="entry name" value="HLH"/>
    <property type="match status" value="1"/>
</dbReference>
<evidence type="ECO:0000259" key="9">
    <source>
        <dbReference type="PROSITE" id="PS50888"/>
    </source>
</evidence>
<dbReference type="GO" id="GO:0070888">
    <property type="term" value="F:E-box binding"/>
    <property type="evidence" value="ECO:0007669"/>
    <property type="project" value="TreeGrafter"/>
</dbReference>
<evidence type="ECO:0000256" key="4">
    <source>
        <dbReference type="ARBA" id="ARBA00022902"/>
    </source>
</evidence>
<organism evidence="10 11">
    <name type="scientific">Paralvinella palmiformis</name>
    <dbReference type="NCBI Taxonomy" id="53620"/>
    <lineage>
        <taxon>Eukaryota</taxon>
        <taxon>Metazoa</taxon>
        <taxon>Spiralia</taxon>
        <taxon>Lophotrochozoa</taxon>
        <taxon>Annelida</taxon>
        <taxon>Polychaeta</taxon>
        <taxon>Sedentaria</taxon>
        <taxon>Canalipalpata</taxon>
        <taxon>Terebellida</taxon>
        <taxon>Terebelliformia</taxon>
        <taxon>Alvinellidae</taxon>
        <taxon>Paralvinella</taxon>
    </lineage>
</organism>
<keyword evidence="7" id="KW-0539">Nucleus</keyword>
<keyword evidence="6" id="KW-0804">Transcription</keyword>
<keyword evidence="11" id="KW-1185">Reference proteome</keyword>
<dbReference type="InterPro" id="IPR036638">
    <property type="entry name" value="HLH_DNA-bd_sf"/>
</dbReference>
<protein>
    <recommendedName>
        <fullName evidence="9">BHLH domain-containing protein</fullName>
    </recommendedName>
</protein>
<evidence type="ECO:0000256" key="5">
    <source>
        <dbReference type="ARBA" id="ARBA00023015"/>
    </source>
</evidence>
<keyword evidence="5" id="KW-0805">Transcription regulation</keyword>
<evidence type="ECO:0000256" key="8">
    <source>
        <dbReference type="SAM" id="MobiDB-lite"/>
    </source>
</evidence>
<dbReference type="CDD" id="cd11430">
    <property type="entry name" value="bHLH_TS_ATOH1_like"/>
    <property type="match status" value="1"/>
</dbReference>
<name>A0AAD9JT87_9ANNE</name>
<keyword evidence="4" id="KW-0524">Neurogenesis</keyword>
<dbReference type="EMBL" id="JAODUP010000165">
    <property type="protein sequence ID" value="KAK2158716.1"/>
    <property type="molecule type" value="Genomic_DNA"/>
</dbReference>
<dbReference type="PANTHER" id="PTHR19290">
    <property type="entry name" value="BASIC HELIX-LOOP-HELIX PROTEIN NEUROGENIN-RELATED"/>
    <property type="match status" value="1"/>
</dbReference>
<evidence type="ECO:0000256" key="2">
    <source>
        <dbReference type="ARBA" id="ARBA00022473"/>
    </source>
</evidence>
<keyword evidence="3" id="KW-0221">Differentiation</keyword>
<comment type="caution">
    <text evidence="10">The sequence shown here is derived from an EMBL/GenBank/DDBJ whole genome shotgun (WGS) entry which is preliminary data.</text>
</comment>
<sequence length="179" mass="20842">MDIYGDVRTNRYGSGQFSDHQMAYRTSYTYAGSSDYLDNELSLSRGISTDDNAVSLDERGFYSESTKLIPDRKREQIQFESIKRSPSRKGMTFKRRHSEREADTVTLPKDSSRKRRMAANERERRRMNSLNTAFDRLREVVPSLSGERKLSKYETLQMAQTYINALLEILNRDNNVESD</sequence>
<dbReference type="GO" id="GO:0045944">
    <property type="term" value="P:positive regulation of transcription by RNA polymerase II"/>
    <property type="evidence" value="ECO:0007669"/>
    <property type="project" value="TreeGrafter"/>
</dbReference>
<dbReference type="SUPFAM" id="SSF47459">
    <property type="entry name" value="HLH, helix-loop-helix DNA-binding domain"/>
    <property type="match status" value="1"/>
</dbReference>
<dbReference type="GO" id="GO:0061564">
    <property type="term" value="P:axon development"/>
    <property type="evidence" value="ECO:0007669"/>
    <property type="project" value="TreeGrafter"/>
</dbReference>
<dbReference type="GO" id="GO:0007423">
    <property type="term" value="P:sensory organ development"/>
    <property type="evidence" value="ECO:0007669"/>
    <property type="project" value="TreeGrafter"/>
</dbReference>
<evidence type="ECO:0000313" key="11">
    <source>
        <dbReference type="Proteomes" id="UP001208570"/>
    </source>
</evidence>
<evidence type="ECO:0000313" key="10">
    <source>
        <dbReference type="EMBL" id="KAK2158716.1"/>
    </source>
</evidence>
<dbReference type="GO" id="GO:0005634">
    <property type="term" value="C:nucleus"/>
    <property type="evidence" value="ECO:0007669"/>
    <property type="project" value="UniProtKB-SubCell"/>
</dbReference>
<dbReference type="Gene3D" id="4.10.280.10">
    <property type="entry name" value="Helix-loop-helix DNA-binding domain"/>
    <property type="match status" value="1"/>
</dbReference>
<dbReference type="Proteomes" id="UP001208570">
    <property type="component" value="Unassembled WGS sequence"/>
</dbReference>
<evidence type="ECO:0000256" key="6">
    <source>
        <dbReference type="ARBA" id="ARBA00023163"/>
    </source>
</evidence>
<evidence type="ECO:0000256" key="1">
    <source>
        <dbReference type="ARBA" id="ARBA00004123"/>
    </source>
</evidence>
<dbReference type="SMART" id="SM00353">
    <property type="entry name" value="HLH"/>
    <property type="match status" value="1"/>
</dbReference>
<dbReference type="GO" id="GO:0000981">
    <property type="term" value="F:DNA-binding transcription factor activity, RNA polymerase II-specific"/>
    <property type="evidence" value="ECO:0007669"/>
    <property type="project" value="TreeGrafter"/>
</dbReference>
<feature type="compositionally biased region" description="Basic residues" evidence="8">
    <location>
        <begin position="86"/>
        <end position="97"/>
    </location>
</feature>
<dbReference type="PANTHER" id="PTHR19290:SF162">
    <property type="entry name" value="TRANSCRIPTION FACTOR ATOH7"/>
    <property type="match status" value="1"/>
</dbReference>
<feature type="region of interest" description="Disordered" evidence="8">
    <location>
        <begin position="86"/>
        <end position="124"/>
    </location>
</feature>